<keyword evidence="1" id="KW-1133">Transmembrane helix</keyword>
<dbReference type="RefSeq" id="WP_073074712.1">
    <property type="nucleotide sequence ID" value="NZ_MPPI01000044.1"/>
</dbReference>
<dbReference type="STRING" id="1920490.GCA_001895925_02442"/>
<feature type="transmembrane region" description="Helical" evidence="1">
    <location>
        <begin position="97"/>
        <end position="115"/>
    </location>
</feature>
<reference evidence="2 3" key="2">
    <citation type="submission" date="2018-03" db="EMBL/GenBank/DDBJ databases">
        <title>The ancient ancestry and fast evolution of plastids.</title>
        <authorList>
            <person name="Moore K.R."/>
            <person name="Magnabosco C."/>
            <person name="Momper L."/>
            <person name="Gold D.A."/>
            <person name="Bosak T."/>
            <person name="Fournier G.P."/>
        </authorList>
    </citation>
    <scope>NUCLEOTIDE SEQUENCE [LARGE SCALE GENOMIC DNA]</scope>
    <source>
        <strain evidence="2 3">ULC007</strain>
    </source>
</reference>
<keyword evidence="3" id="KW-1185">Reference proteome</keyword>
<dbReference type="AlphaFoldDB" id="A0A2T1D7G7"/>
<evidence type="ECO:0000313" key="3">
    <source>
        <dbReference type="Proteomes" id="UP000238634"/>
    </source>
</evidence>
<evidence type="ECO:0000313" key="2">
    <source>
        <dbReference type="EMBL" id="PSB16419.1"/>
    </source>
</evidence>
<protein>
    <submittedName>
        <fullName evidence="2">Zinc ribbon domain-containing protein</fullName>
    </submittedName>
</protein>
<organism evidence="2 3">
    <name type="scientific">Phormidesmis priestleyi ULC007</name>
    <dbReference type="NCBI Taxonomy" id="1920490"/>
    <lineage>
        <taxon>Bacteria</taxon>
        <taxon>Bacillati</taxon>
        <taxon>Cyanobacteriota</taxon>
        <taxon>Cyanophyceae</taxon>
        <taxon>Leptolyngbyales</taxon>
        <taxon>Leptolyngbyaceae</taxon>
        <taxon>Phormidesmis</taxon>
    </lineage>
</organism>
<name>A0A2T1D7G7_9CYAN</name>
<dbReference type="OrthoDB" id="530614at2"/>
<comment type="caution">
    <text evidence="2">The sequence shown here is derived from an EMBL/GenBank/DDBJ whole genome shotgun (WGS) entry which is preliminary data.</text>
</comment>
<keyword evidence="1" id="KW-0472">Membrane</keyword>
<sequence>MPECPRCHQSVDAQAIVCPHCRTTLKAHGHPGIPLYRATGIEPLCKTCIYDADDSCTYPKRPDARECTLYSDRLPVSVSPLNKSSSRFLTKGWFRQNSVWLVLVGLVILSLWLALR</sequence>
<reference evidence="2 3" key="1">
    <citation type="submission" date="2018-02" db="EMBL/GenBank/DDBJ databases">
        <authorList>
            <person name="Cohen D.B."/>
            <person name="Kent A.D."/>
        </authorList>
    </citation>
    <scope>NUCLEOTIDE SEQUENCE [LARGE SCALE GENOMIC DNA]</scope>
    <source>
        <strain evidence="2 3">ULC007</strain>
    </source>
</reference>
<proteinExistence type="predicted"/>
<dbReference type="EMBL" id="PVWG01000042">
    <property type="protein sequence ID" value="PSB16419.1"/>
    <property type="molecule type" value="Genomic_DNA"/>
</dbReference>
<dbReference type="Proteomes" id="UP000238634">
    <property type="component" value="Unassembled WGS sequence"/>
</dbReference>
<accession>A0A2T1D7G7</accession>
<evidence type="ECO:0000256" key="1">
    <source>
        <dbReference type="SAM" id="Phobius"/>
    </source>
</evidence>
<keyword evidence="1" id="KW-0812">Transmembrane</keyword>
<gene>
    <name evidence="2" type="ORF">C7B65_21640</name>
</gene>